<dbReference type="Pfam" id="PF07525">
    <property type="entry name" value="SOCS_box"/>
    <property type="match status" value="1"/>
</dbReference>
<proteinExistence type="predicted"/>
<dbReference type="InterPro" id="IPR036322">
    <property type="entry name" value="WD40_repeat_dom_sf"/>
</dbReference>
<gene>
    <name evidence="3 4" type="primary">LOC111118282</name>
</gene>
<evidence type="ECO:0000313" key="4">
    <source>
        <dbReference type="RefSeq" id="XP_022313370.1"/>
    </source>
</evidence>
<evidence type="ECO:0000313" key="2">
    <source>
        <dbReference type="Proteomes" id="UP000694844"/>
    </source>
</evidence>
<protein>
    <submittedName>
        <fullName evidence="3 4">Uncharacterized protein LOC111118282</fullName>
    </submittedName>
</protein>
<keyword evidence="2" id="KW-1185">Reference proteome</keyword>
<dbReference type="InterPro" id="IPR015943">
    <property type="entry name" value="WD40/YVTN_repeat-like_dom_sf"/>
</dbReference>
<dbReference type="KEGG" id="cvn:111118282"/>
<evidence type="ECO:0000259" key="1">
    <source>
        <dbReference type="PROSITE" id="PS50225"/>
    </source>
</evidence>
<dbReference type="RefSeq" id="XP_022313369.1">
    <property type="nucleotide sequence ID" value="XM_022457661.1"/>
</dbReference>
<dbReference type="SMART" id="SM00253">
    <property type="entry name" value="SOCS"/>
    <property type="match status" value="1"/>
</dbReference>
<sequence>MGMTASSKGYRTQGYSCPDVTRSYPSQTYRRFPAFKVKKQGELIETLSILPNCSLQNPAIDVWWSFCQFFPNNDNFLFCTSTPFQIMQGIHWKRVTALPCGKIVQYNLQNGKSGVIPQATCDGFPKFQINPDGIKLTSLTTSSIAEHFIVYHPANPVIQRARDPSFTQYKDYATSPNGSFFAILAKNSVNTFTLSVFGSSTILRADSVIKVNDLYPDVTPRPLLFTDQADVKWSPDSKHVAIGFSKGQLIVVDWRNSQGICNVFEDIIPDCHLHGPSGFDFDPRSKHCVMTVAASDMALYRVNTEDKKILACCNDLGSFVDCFKYSYDSNYIVAALFSRKIKVLDTEDLSALFEIDLTVLCPDFEDISQKLGSVAPNMTCLSLTSTGEQAAIACWDRKIRVVQLLKNLDLQCLCKFAILSVVTPSNVNKLPIPHLIKDYLYSFPYNP</sequence>
<evidence type="ECO:0000313" key="3">
    <source>
        <dbReference type="RefSeq" id="XP_022313369.1"/>
    </source>
</evidence>
<dbReference type="GeneID" id="111118282"/>
<dbReference type="InterPro" id="IPR001496">
    <property type="entry name" value="SOCS_box"/>
</dbReference>
<dbReference type="Proteomes" id="UP000694844">
    <property type="component" value="Chromosome 2"/>
</dbReference>
<dbReference type="InterPro" id="IPR036036">
    <property type="entry name" value="SOCS_box-like_dom_sf"/>
</dbReference>
<dbReference type="AlphaFoldDB" id="A0A8B8CDX4"/>
<organism evidence="2 3">
    <name type="scientific">Crassostrea virginica</name>
    <name type="common">Eastern oyster</name>
    <dbReference type="NCBI Taxonomy" id="6565"/>
    <lineage>
        <taxon>Eukaryota</taxon>
        <taxon>Metazoa</taxon>
        <taxon>Spiralia</taxon>
        <taxon>Lophotrochozoa</taxon>
        <taxon>Mollusca</taxon>
        <taxon>Bivalvia</taxon>
        <taxon>Autobranchia</taxon>
        <taxon>Pteriomorphia</taxon>
        <taxon>Ostreida</taxon>
        <taxon>Ostreoidea</taxon>
        <taxon>Ostreidae</taxon>
        <taxon>Crassostrea</taxon>
    </lineage>
</organism>
<name>A0A8B8CDX4_CRAVI</name>
<dbReference type="GO" id="GO:0035556">
    <property type="term" value="P:intracellular signal transduction"/>
    <property type="evidence" value="ECO:0007669"/>
    <property type="project" value="InterPro"/>
</dbReference>
<accession>A0A8B8CDX4</accession>
<feature type="domain" description="SOCS box" evidence="1">
    <location>
        <begin position="410"/>
        <end position="446"/>
    </location>
</feature>
<dbReference type="RefSeq" id="XP_022313370.1">
    <property type="nucleotide sequence ID" value="XM_022457662.1"/>
</dbReference>
<dbReference type="OrthoDB" id="2013972at2759"/>
<dbReference type="SUPFAM" id="SSF50978">
    <property type="entry name" value="WD40 repeat-like"/>
    <property type="match status" value="1"/>
</dbReference>
<reference evidence="3 4" key="1">
    <citation type="submission" date="2025-04" db="UniProtKB">
        <authorList>
            <consortium name="RefSeq"/>
        </authorList>
    </citation>
    <scope>IDENTIFICATION</scope>
    <source>
        <tissue evidence="3 4">Whole sample</tissue>
    </source>
</reference>
<dbReference type="SUPFAM" id="SSF158235">
    <property type="entry name" value="SOCS box-like"/>
    <property type="match status" value="1"/>
</dbReference>
<dbReference type="PROSITE" id="PS50225">
    <property type="entry name" value="SOCS"/>
    <property type="match status" value="1"/>
</dbReference>
<dbReference type="Gene3D" id="2.130.10.10">
    <property type="entry name" value="YVTN repeat-like/Quinoprotein amine dehydrogenase"/>
    <property type="match status" value="1"/>
</dbReference>